<sequence length="593" mass="66237">MLVLPLTIHQILTKQSLFTCNNQILKGSQYVNFCSRYYASSKLMAGTIRFYDLTDSQIFLDIGQIQQTVISLQVQVPHLSSFVIFGFTIKTEITECEFKVEIEEDLIQAALICIQCNILISHSTAQFIANGLSVSGLIMKVSDIITIESCKIQFRTKAQLSAAVVLLISQQVKLFKISNVNISSHFQNDLDSNAVLVSQVENVQKLDIILSNVLYCDLKTNFIHTKHESIIKFSQDPKKKCDLCKTNEFMVYGICQNVSLEFSGNENGVEVCVFPFIYNGQGCVCTSGYYFNTTECINFETEYSKLHQYIISNFTLTDLNLARNTSVLNARIDHNISAAYSRLDELNNIIVFNFNTFQNKILNHKSYLETQVIKNFTLLNNNIKSNVSQLNSKIALNQNYLEVNLVSNFSQANSNLARNTTELDNRIHANVTSLTNSITTLTFKVNDNLALITSTLASNKQYLETQIINNASKVNAAITSGIAPIRTNLTNVNNALTTLTTNLRNDLNWVNNDLNAKITAVTNNANNAQARINGVVNDIGGLRAVDTSLQNQINQISARIAPVYWRVIQTPTGYYGAMVNTLQLCVNGDCRSV</sequence>
<dbReference type="EMBL" id="CATOUU010000074">
    <property type="protein sequence ID" value="CAI9915425.1"/>
    <property type="molecule type" value="Genomic_DNA"/>
</dbReference>
<accession>A0AA86N9S7</accession>
<evidence type="ECO:0000313" key="3">
    <source>
        <dbReference type="Proteomes" id="UP001642409"/>
    </source>
</evidence>
<protein>
    <submittedName>
        <fullName evidence="1">Uncharacterized protein</fullName>
    </submittedName>
</protein>
<organism evidence="1">
    <name type="scientific">Hexamita inflata</name>
    <dbReference type="NCBI Taxonomy" id="28002"/>
    <lineage>
        <taxon>Eukaryota</taxon>
        <taxon>Metamonada</taxon>
        <taxon>Diplomonadida</taxon>
        <taxon>Hexamitidae</taxon>
        <taxon>Hexamitinae</taxon>
        <taxon>Hexamita</taxon>
    </lineage>
</organism>
<keyword evidence="3" id="KW-1185">Reference proteome</keyword>
<dbReference type="AlphaFoldDB" id="A0AA86N9S7"/>
<gene>
    <name evidence="1" type="ORF">HINF_LOCUS3070</name>
    <name evidence="2" type="ORF">HINF_LOCUS58651</name>
</gene>
<proteinExistence type="predicted"/>
<dbReference type="EMBL" id="CAXDID020000331">
    <property type="protein sequence ID" value="CAL6077913.1"/>
    <property type="molecule type" value="Genomic_DNA"/>
</dbReference>
<reference evidence="1" key="1">
    <citation type="submission" date="2023-06" db="EMBL/GenBank/DDBJ databases">
        <authorList>
            <person name="Kurt Z."/>
        </authorList>
    </citation>
    <scope>NUCLEOTIDE SEQUENCE</scope>
</reference>
<evidence type="ECO:0000313" key="2">
    <source>
        <dbReference type="EMBL" id="CAL6077913.1"/>
    </source>
</evidence>
<comment type="caution">
    <text evidence="1">The sequence shown here is derived from an EMBL/GenBank/DDBJ whole genome shotgun (WGS) entry which is preliminary data.</text>
</comment>
<name>A0AA86N9S7_9EUKA</name>
<reference evidence="2 3" key="2">
    <citation type="submission" date="2024-07" db="EMBL/GenBank/DDBJ databases">
        <authorList>
            <person name="Akdeniz Z."/>
        </authorList>
    </citation>
    <scope>NUCLEOTIDE SEQUENCE [LARGE SCALE GENOMIC DNA]</scope>
</reference>
<dbReference type="Proteomes" id="UP001642409">
    <property type="component" value="Unassembled WGS sequence"/>
</dbReference>
<evidence type="ECO:0000313" key="1">
    <source>
        <dbReference type="EMBL" id="CAI9915425.1"/>
    </source>
</evidence>